<dbReference type="GO" id="GO:0016491">
    <property type="term" value="F:oxidoreductase activity"/>
    <property type="evidence" value="ECO:0007669"/>
    <property type="project" value="InterPro"/>
</dbReference>
<accession>A0AB37A084</accession>
<dbReference type="GO" id="GO:0016853">
    <property type="term" value="F:isomerase activity"/>
    <property type="evidence" value="ECO:0007669"/>
    <property type="project" value="UniProtKB-KW"/>
</dbReference>
<evidence type="ECO:0000313" key="4">
    <source>
        <dbReference type="EMBL" id="PPK62976.1"/>
    </source>
</evidence>
<keyword evidence="4" id="KW-0413">Isomerase</keyword>
<dbReference type="InterPro" id="IPR013766">
    <property type="entry name" value="Thioredoxin_domain"/>
</dbReference>
<evidence type="ECO:0000256" key="2">
    <source>
        <dbReference type="SAM" id="Phobius"/>
    </source>
</evidence>
<dbReference type="PROSITE" id="PS00194">
    <property type="entry name" value="THIOREDOXIN_1"/>
    <property type="match status" value="1"/>
</dbReference>
<dbReference type="AlphaFoldDB" id="A0AB37A084"/>
<keyword evidence="2" id="KW-0812">Transmembrane</keyword>
<name>A0AB37A084_9BACT</name>
<feature type="transmembrane region" description="Helical" evidence="2">
    <location>
        <begin position="12"/>
        <end position="29"/>
    </location>
</feature>
<comment type="caution">
    <text evidence="4">The sequence shown here is derived from an EMBL/GenBank/DDBJ whole genome shotgun (WGS) entry which is preliminary data.</text>
</comment>
<sequence length="164" mass="19497">MKEKLKKYLKEIIFFIVSLTIILNIVSYYRSLDLNKEKLSIKSFKLLNNQTYNIAKDKPIIIHFWATWCPTCKIEAPNIQRLSKDYEVITIAVQSKDEENIKKYLKNNKLSFKVINDIDGYFSRKFNIKAFPTTLIYDKNKNLRFSEVGYTSTFGLFARVWWID</sequence>
<protein>
    <submittedName>
        <fullName evidence="4">Thiol-disulfide isomerase/thioredoxin</fullName>
    </submittedName>
</protein>
<dbReference type="SUPFAM" id="SSF52833">
    <property type="entry name" value="Thioredoxin-like"/>
    <property type="match status" value="1"/>
</dbReference>
<dbReference type="RefSeq" id="WP_104411614.1">
    <property type="nucleotide sequence ID" value="NZ_PTIW01000001.1"/>
</dbReference>
<keyword evidence="2" id="KW-1133">Transmembrane helix</keyword>
<dbReference type="Pfam" id="PF00578">
    <property type="entry name" value="AhpC-TSA"/>
    <property type="match status" value="1"/>
</dbReference>
<dbReference type="InterPro" id="IPR050553">
    <property type="entry name" value="Thioredoxin_ResA/DsbE_sf"/>
</dbReference>
<evidence type="ECO:0000313" key="5">
    <source>
        <dbReference type="Proteomes" id="UP000239861"/>
    </source>
</evidence>
<keyword evidence="2" id="KW-0472">Membrane</keyword>
<proteinExistence type="predicted"/>
<dbReference type="Gene3D" id="3.40.30.10">
    <property type="entry name" value="Glutaredoxin"/>
    <property type="match status" value="1"/>
</dbReference>
<dbReference type="PANTHER" id="PTHR42852">
    <property type="entry name" value="THIOL:DISULFIDE INTERCHANGE PROTEIN DSBE"/>
    <property type="match status" value="1"/>
</dbReference>
<dbReference type="EMBL" id="PTIW01000001">
    <property type="protein sequence ID" value="PPK62976.1"/>
    <property type="molecule type" value="Genomic_DNA"/>
</dbReference>
<evidence type="ECO:0000259" key="3">
    <source>
        <dbReference type="PROSITE" id="PS51352"/>
    </source>
</evidence>
<dbReference type="InterPro" id="IPR036249">
    <property type="entry name" value="Thioredoxin-like_sf"/>
</dbReference>
<gene>
    <name evidence="4" type="ORF">B0F89_101176</name>
</gene>
<organism evidence="4 5">
    <name type="scientific">Malaciobacter marinus</name>
    <dbReference type="NCBI Taxonomy" id="505249"/>
    <lineage>
        <taxon>Bacteria</taxon>
        <taxon>Pseudomonadati</taxon>
        <taxon>Campylobacterota</taxon>
        <taxon>Epsilonproteobacteria</taxon>
        <taxon>Campylobacterales</taxon>
        <taxon>Arcobacteraceae</taxon>
        <taxon>Malaciobacter</taxon>
    </lineage>
</organism>
<evidence type="ECO:0000256" key="1">
    <source>
        <dbReference type="ARBA" id="ARBA00023284"/>
    </source>
</evidence>
<feature type="domain" description="Thioredoxin" evidence="3">
    <location>
        <begin position="35"/>
        <end position="164"/>
    </location>
</feature>
<dbReference type="InterPro" id="IPR017937">
    <property type="entry name" value="Thioredoxin_CS"/>
</dbReference>
<dbReference type="PROSITE" id="PS51352">
    <property type="entry name" value="THIOREDOXIN_2"/>
    <property type="match status" value="1"/>
</dbReference>
<dbReference type="Proteomes" id="UP000239861">
    <property type="component" value="Unassembled WGS sequence"/>
</dbReference>
<dbReference type="GO" id="GO:0016209">
    <property type="term" value="F:antioxidant activity"/>
    <property type="evidence" value="ECO:0007669"/>
    <property type="project" value="InterPro"/>
</dbReference>
<dbReference type="InterPro" id="IPR000866">
    <property type="entry name" value="AhpC/TSA"/>
</dbReference>
<dbReference type="PANTHER" id="PTHR42852:SF17">
    <property type="entry name" value="THIOREDOXIN-LIKE PROTEIN HI_1115"/>
    <property type="match status" value="1"/>
</dbReference>
<reference evidence="4 5" key="1">
    <citation type="submission" date="2018-02" db="EMBL/GenBank/DDBJ databases">
        <title>Subsurface microbial communities from deep shales in Ohio and West Virginia, USA.</title>
        <authorList>
            <person name="Wrighton K."/>
        </authorList>
    </citation>
    <scope>NUCLEOTIDE SEQUENCE [LARGE SCALE GENOMIC DNA]</scope>
    <source>
        <strain evidence="4 5">MARC-MIP3H16</strain>
    </source>
</reference>
<keyword evidence="1" id="KW-0676">Redox-active center</keyword>